<evidence type="ECO:0000256" key="1">
    <source>
        <dbReference type="SAM" id="MobiDB-lite"/>
    </source>
</evidence>
<dbReference type="RefSeq" id="XP_010920870.1">
    <property type="nucleotide sequence ID" value="XM_010922568.3"/>
</dbReference>
<evidence type="ECO:0000313" key="3">
    <source>
        <dbReference type="RefSeq" id="XP_010920870.1"/>
    </source>
</evidence>
<evidence type="ECO:0000313" key="2">
    <source>
        <dbReference type="Proteomes" id="UP000504607"/>
    </source>
</evidence>
<name>A0A6I9R5L9_ELAGV</name>
<feature type="region of interest" description="Disordered" evidence="1">
    <location>
        <begin position="1"/>
        <end position="21"/>
    </location>
</feature>
<sequence>MFVQESYRAQTPPSSHPLSSQRDVTYSCGSCGFALNLSSSNRNTSNIGSKYPKAIKKGVVSFFSIDESRFSQADELLCLPCFSSKHWWGLFGRKTRLLCRECGNFIGSVSAIGPDSCRKYNIKISALQPSSAEESAIPPLCA</sequence>
<dbReference type="InParanoid" id="A0A6I9R5L9"/>
<organism evidence="2 3">
    <name type="scientific">Elaeis guineensis var. tenera</name>
    <name type="common">Oil palm</name>
    <dbReference type="NCBI Taxonomy" id="51953"/>
    <lineage>
        <taxon>Eukaryota</taxon>
        <taxon>Viridiplantae</taxon>
        <taxon>Streptophyta</taxon>
        <taxon>Embryophyta</taxon>
        <taxon>Tracheophyta</taxon>
        <taxon>Spermatophyta</taxon>
        <taxon>Magnoliopsida</taxon>
        <taxon>Liliopsida</taxon>
        <taxon>Arecaceae</taxon>
        <taxon>Arecoideae</taxon>
        <taxon>Cocoseae</taxon>
        <taxon>Elaeidinae</taxon>
        <taxon>Elaeis</taxon>
    </lineage>
</organism>
<reference evidence="3" key="1">
    <citation type="submission" date="2025-08" db="UniProtKB">
        <authorList>
            <consortium name="RefSeq"/>
        </authorList>
    </citation>
    <scope>IDENTIFICATION</scope>
</reference>
<dbReference type="OrthoDB" id="1907500at2759"/>
<dbReference type="GeneID" id="105044616"/>
<dbReference type="InterPro" id="IPR045282">
    <property type="entry name" value="At4g08330-like"/>
</dbReference>
<dbReference type="Proteomes" id="UP000504607">
    <property type="component" value="Chromosome 5"/>
</dbReference>
<dbReference type="Pfam" id="PF24046">
    <property type="entry name" value="At4g08330"/>
    <property type="match status" value="1"/>
</dbReference>
<feature type="compositionally biased region" description="Polar residues" evidence="1">
    <location>
        <begin position="7"/>
        <end position="21"/>
    </location>
</feature>
<gene>
    <name evidence="3" type="primary">LOC105044616</name>
</gene>
<protein>
    <submittedName>
        <fullName evidence="3">Uncharacterized protein At4g08330, chloroplastic</fullName>
    </submittedName>
</protein>
<proteinExistence type="predicted"/>
<dbReference type="PANTHER" id="PTHR33674">
    <property type="entry name" value="METHIONINE-S-OXIDE REDUCTASE"/>
    <property type="match status" value="1"/>
</dbReference>
<dbReference type="PANTHER" id="PTHR33674:SF8">
    <property type="entry name" value="OS01G0833400 PROTEIN"/>
    <property type="match status" value="1"/>
</dbReference>
<keyword evidence="2" id="KW-1185">Reference proteome</keyword>
<accession>A0A6I9R5L9</accession>
<dbReference type="AlphaFoldDB" id="A0A6I9R5L9"/>
<dbReference type="KEGG" id="egu:105044616"/>